<name>A0A8D8HKZ4_CULPI</name>
<evidence type="ECO:0000313" key="1">
    <source>
        <dbReference type="EMBL" id="CAG6535872.1"/>
    </source>
</evidence>
<dbReference type="EMBL" id="HBUE01214038">
    <property type="protein sequence ID" value="CAG6535868.1"/>
    <property type="molecule type" value="Transcribed_RNA"/>
</dbReference>
<sequence>MIVTQKIHKPNSITCRASHTPSPSLIYSAAHHVTKQLIEALVLFQVRLVVVLEQLVDVLFPVGRGAFRTVGDHLKVLQLRLQILFPLLICVRFGFRVTIFKWLSC</sequence>
<dbReference type="EMBL" id="HBUE01214041">
    <property type="protein sequence ID" value="CAG6535872.1"/>
    <property type="molecule type" value="Transcribed_RNA"/>
</dbReference>
<dbReference type="EMBL" id="HBUE01320540">
    <property type="protein sequence ID" value="CAG6587850.1"/>
    <property type="molecule type" value="Transcribed_RNA"/>
</dbReference>
<dbReference type="EMBL" id="HBUE01214032">
    <property type="protein sequence ID" value="CAG6535862.1"/>
    <property type="molecule type" value="Transcribed_RNA"/>
</dbReference>
<reference evidence="1" key="1">
    <citation type="submission" date="2021-05" db="EMBL/GenBank/DDBJ databases">
        <authorList>
            <person name="Alioto T."/>
            <person name="Alioto T."/>
            <person name="Gomez Garrido J."/>
        </authorList>
    </citation>
    <scope>NUCLEOTIDE SEQUENCE</scope>
</reference>
<proteinExistence type="predicted"/>
<dbReference type="EMBL" id="HBUE01320549">
    <property type="protein sequence ID" value="CAG6587860.1"/>
    <property type="molecule type" value="Transcribed_RNA"/>
</dbReference>
<organism evidence="1">
    <name type="scientific">Culex pipiens</name>
    <name type="common">House mosquito</name>
    <dbReference type="NCBI Taxonomy" id="7175"/>
    <lineage>
        <taxon>Eukaryota</taxon>
        <taxon>Metazoa</taxon>
        <taxon>Ecdysozoa</taxon>
        <taxon>Arthropoda</taxon>
        <taxon>Hexapoda</taxon>
        <taxon>Insecta</taxon>
        <taxon>Pterygota</taxon>
        <taxon>Neoptera</taxon>
        <taxon>Endopterygota</taxon>
        <taxon>Diptera</taxon>
        <taxon>Nematocera</taxon>
        <taxon>Culicoidea</taxon>
        <taxon>Culicidae</taxon>
        <taxon>Culicinae</taxon>
        <taxon>Culicini</taxon>
        <taxon>Culex</taxon>
        <taxon>Culex</taxon>
    </lineage>
</organism>
<protein>
    <submittedName>
        <fullName evidence="1">(northern house mosquito) hypothetical protein</fullName>
    </submittedName>
</protein>
<dbReference type="EMBL" id="HBUE01320546">
    <property type="protein sequence ID" value="CAG6587856.1"/>
    <property type="molecule type" value="Transcribed_RNA"/>
</dbReference>
<dbReference type="AlphaFoldDB" id="A0A8D8HKZ4"/>
<accession>A0A8D8HKZ4</accession>